<comment type="caution">
    <text evidence="1">The sequence shown here is derived from an EMBL/GenBank/DDBJ whole genome shotgun (WGS) entry which is preliminary data.</text>
</comment>
<gene>
    <name evidence="1" type="ORF">RDB_LOCUS24742</name>
</gene>
<proteinExistence type="predicted"/>
<evidence type="ECO:0000313" key="1">
    <source>
        <dbReference type="EMBL" id="CAE6368928.1"/>
    </source>
</evidence>
<dbReference type="EMBL" id="CAJMWS010000122">
    <property type="protein sequence ID" value="CAE6368928.1"/>
    <property type="molecule type" value="Genomic_DNA"/>
</dbReference>
<dbReference type="Proteomes" id="UP000663846">
    <property type="component" value="Unassembled WGS sequence"/>
</dbReference>
<organism evidence="1 2">
    <name type="scientific">Rhizoctonia solani</name>
    <dbReference type="NCBI Taxonomy" id="456999"/>
    <lineage>
        <taxon>Eukaryota</taxon>
        <taxon>Fungi</taxon>
        <taxon>Dikarya</taxon>
        <taxon>Basidiomycota</taxon>
        <taxon>Agaricomycotina</taxon>
        <taxon>Agaricomycetes</taxon>
        <taxon>Cantharellales</taxon>
        <taxon>Ceratobasidiaceae</taxon>
        <taxon>Rhizoctonia</taxon>
    </lineage>
</organism>
<accession>A0A8H2WGI3</accession>
<name>A0A8H2WGI3_9AGAM</name>
<sequence length="114" mass="12447">MNWAIVPRVMAAIGRPIIPRSLTLEITGYEVIPSEVASSKFITPKFFSGKVASTKIVAPKVITRETIVPKVIPPEIVSSQIIPATVSSRTWPWFPAAIRKGCPRSIPVQRGGRV</sequence>
<dbReference type="AlphaFoldDB" id="A0A8H2WGI3"/>
<protein>
    <submittedName>
        <fullName evidence="1">Uncharacterized protein</fullName>
    </submittedName>
</protein>
<reference evidence="1" key="1">
    <citation type="submission" date="2021-01" db="EMBL/GenBank/DDBJ databases">
        <authorList>
            <person name="Kaushik A."/>
        </authorList>
    </citation>
    <scope>NUCLEOTIDE SEQUENCE</scope>
    <source>
        <strain evidence="1">AG1-1C</strain>
    </source>
</reference>
<evidence type="ECO:0000313" key="2">
    <source>
        <dbReference type="Proteomes" id="UP000663846"/>
    </source>
</evidence>